<dbReference type="Proteomes" id="UP000770661">
    <property type="component" value="Unassembled WGS sequence"/>
</dbReference>
<evidence type="ECO:0000313" key="3">
    <source>
        <dbReference type="EMBL" id="KAG0693324.1"/>
    </source>
</evidence>
<gene>
    <name evidence="3" type="ORF">GWK47_027559</name>
</gene>
<evidence type="ECO:0000256" key="1">
    <source>
        <dbReference type="SAM" id="MobiDB-lite"/>
    </source>
</evidence>
<comment type="caution">
    <text evidence="3">The sequence shown here is derived from an EMBL/GenBank/DDBJ whole genome shotgun (WGS) entry which is preliminary data.</text>
</comment>
<dbReference type="EMBL" id="JACEEZ010026331">
    <property type="protein sequence ID" value="KAG0693324.1"/>
    <property type="molecule type" value="Genomic_DNA"/>
</dbReference>
<feature type="signal peptide" evidence="2">
    <location>
        <begin position="1"/>
        <end position="22"/>
    </location>
</feature>
<evidence type="ECO:0000313" key="4">
    <source>
        <dbReference type="Proteomes" id="UP000770661"/>
    </source>
</evidence>
<organism evidence="3 4">
    <name type="scientific">Chionoecetes opilio</name>
    <name type="common">Atlantic snow crab</name>
    <name type="synonym">Cancer opilio</name>
    <dbReference type="NCBI Taxonomy" id="41210"/>
    <lineage>
        <taxon>Eukaryota</taxon>
        <taxon>Metazoa</taxon>
        <taxon>Ecdysozoa</taxon>
        <taxon>Arthropoda</taxon>
        <taxon>Crustacea</taxon>
        <taxon>Multicrustacea</taxon>
        <taxon>Malacostraca</taxon>
        <taxon>Eumalacostraca</taxon>
        <taxon>Eucarida</taxon>
        <taxon>Decapoda</taxon>
        <taxon>Pleocyemata</taxon>
        <taxon>Brachyura</taxon>
        <taxon>Eubrachyura</taxon>
        <taxon>Majoidea</taxon>
        <taxon>Majidae</taxon>
        <taxon>Chionoecetes</taxon>
    </lineage>
</organism>
<keyword evidence="2" id="KW-0732">Signal</keyword>
<name>A0A8J8WDB8_CHIOP</name>
<proteinExistence type="predicted"/>
<protein>
    <submittedName>
        <fullName evidence="3">Uncharacterized protein</fullName>
    </submittedName>
</protein>
<dbReference type="AlphaFoldDB" id="A0A8J8WDB8"/>
<reference evidence="3" key="1">
    <citation type="submission" date="2020-07" db="EMBL/GenBank/DDBJ databases">
        <title>The High-quality genome of the commercially important snow crab, Chionoecetes opilio.</title>
        <authorList>
            <person name="Jeong J.-H."/>
            <person name="Ryu S."/>
        </authorList>
    </citation>
    <scope>NUCLEOTIDE SEQUENCE</scope>
    <source>
        <strain evidence="3">MADBK_172401_WGS</strain>
        <tissue evidence="3">Digestive gland</tissue>
    </source>
</reference>
<feature type="region of interest" description="Disordered" evidence="1">
    <location>
        <begin position="138"/>
        <end position="164"/>
    </location>
</feature>
<feature type="chain" id="PRO_5035145701" evidence="2">
    <location>
        <begin position="23"/>
        <end position="174"/>
    </location>
</feature>
<sequence length="174" mass="19665">MCEPTLPLSKITLLATVFLADTALSPADVQVFCELRNPRSRANEETEVLPSSYIGMTTMKLSRRLTCHLTSGAPKSHLLEKHGITITRTFLEENTEMVDMCSDVRRLPILEALYIKDINPKLNVQAYDLQALPSMRRTKGSDIQSAETQSKEEQKSSTYQRRPLTREAARLLLK</sequence>
<dbReference type="OrthoDB" id="6400835at2759"/>
<evidence type="ECO:0000256" key="2">
    <source>
        <dbReference type="SAM" id="SignalP"/>
    </source>
</evidence>
<accession>A0A8J8WDB8</accession>
<keyword evidence="4" id="KW-1185">Reference proteome</keyword>